<evidence type="ECO:0000256" key="2">
    <source>
        <dbReference type="ARBA" id="ARBA00005912"/>
    </source>
</evidence>
<reference evidence="7" key="1">
    <citation type="submission" date="2018-05" db="EMBL/GenBank/DDBJ databases">
        <authorList>
            <person name="Lanie J.A."/>
            <person name="Ng W.-L."/>
            <person name="Kazmierczak K.M."/>
            <person name="Andrzejewski T.M."/>
            <person name="Davidsen T.M."/>
            <person name="Wayne K.J."/>
            <person name="Tettelin H."/>
            <person name="Glass J.I."/>
            <person name="Rusch D."/>
            <person name="Podicherti R."/>
            <person name="Tsui H.-C.T."/>
            <person name="Winkler M.E."/>
        </authorList>
    </citation>
    <scope>NUCLEOTIDE SEQUENCE</scope>
</reference>
<evidence type="ECO:0000256" key="4">
    <source>
        <dbReference type="ARBA" id="ARBA00022917"/>
    </source>
</evidence>
<name>A0A381RHJ1_9ZZZZ</name>
<accession>A0A381RHJ1</accession>
<evidence type="ECO:0000256" key="3">
    <source>
        <dbReference type="ARBA" id="ARBA00022490"/>
    </source>
</evidence>
<dbReference type="AlphaFoldDB" id="A0A381RHJ1"/>
<keyword evidence="3" id="KW-0963">Cytoplasm</keyword>
<dbReference type="GO" id="GO:0006412">
    <property type="term" value="P:translation"/>
    <property type="evidence" value="ECO:0007669"/>
    <property type="project" value="UniProtKB-KW"/>
</dbReference>
<evidence type="ECO:0000256" key="1">
    <source>
        <dbReference type="ARBA" id="ARBA00004496"/>
    </source>
</evidence>
<dbReference type="CDD" id="cd00520">
    <property type="entry name" value="RRF"/>
    <property type="match status" value="1"/>
</dbReference>
<evidence type="ECO:0000259" key="6">
    <source>
        <dbReference type="Pfam" id="PF01765"/>
    </source>
</evidence>
<sequence length="189" mass="21204">MNAKDIDSLFKEAEQHMKSANEHTKHELAGVRTGRASIGILDGVKIEAYGTTVPLNQVANLSVPEPTLIAAQPFDPSLMSTIEKAIQSANLGLNPNNDGKMIRIPIPPLNEERRQELSKVVHSFAENSRNRVRGVRRDANDQLKKMLKAKEISEDDERRAHDRIQELTDRAVKTIDELQEKKDAELLSH</sequence>
<dbReference type="GO" id="GO:0043023">
    <property type="term" value="F:ribosomal large subunit binding"/>
    <property type="evidence" value="ECO:0007669"/>
    <property type="project" value="TreeGrafter"/>
</dbReference>
<dbReference type="PANTHER" id="PTHR20982:SF3">
    <property type="entry name" value="MITOCHONDRIAL RIBOSOME RECYCLING FACTOR PSEUDO 1"/>
    <property type="match status" value="1"/>
</dbReference>
<dbReference type="PANTHER" id="PTHR20982">
    <property type="entry name" value="RIBOSOME RECYCLING FACTOR"/>
    <property type="match status" value="1"/>
</dbReference>
<dbReference type="Gene3D" id="1.10.132.20">
    <property type="entry name" value="Ribosome-recycling factor"/>
    <property type="match status" value="1"/>
</dbReference>
<dbReference type="FunFam" id="1.10.132.20:FF:000001">
    <property type="entry name" value="Ribosome-recycling factor"/>
    <property type="match status" value="1"/>
</dbReference>
<dbReference type="InterPro" id="IPR036191">
    <property type="entry name" value="RRF_sf"/>
</dbReference>
<gene>
    <name evidence="7" type="ORF">METZ01_LOCUS44140</name>
</gene>
<dbReference type="Gene3D" id="3.30.1360.40">
    <property type="match status" value="1"/>
</dbReference>
<dbReference type="SUPFAM" id="SSF55194">
    <property type="entry name" value="Ribosome recycling factor, RRF"/>
    <property type="match status" value="1"/>
</dbReference>
<dbReference type="InterPro" id="IPR023584">
    <property type="entry name" value="Ribosome_recyc_fac_dom"/>
</dbReference>
<evidence type="ECO:0000256" key="5">
    <source>
        <dbReference type="SAM" id="Coils"/>
    </source>
</evidence>
<evidence type="ECO:0000313" key="7">
    <source>
        <dbReference type="EMBL" id="SUZ91286.1"/>
    </source>
</evidence>
<keyword evidence="5" id="KW-0175">Coiled coil</keyword>
<dbReference type="FunFam" id="3.30.1360.40:FF:000001">
    <property type="entry name" value="Ribosome-recycling factor"/>
    <property type="match status" value="1"/>
</dbReference>
<proteinExistence type="inferred from homology"/>
<protein>
    <recommendedName>
        <fullName evidence="6">Ribosome recycling factor domain-containing protein</fullName>
    </recommendedName>
</protein>
<comment type="similarity">
    <text evidence="2">Belongs to the RRF family.</text>
</comment>
<dbReference type="InterPro" id="IPR002661">
    <property type="entry name" value="Ribosome_recyc_fac"/>
</dbReference>
<dbReference type="NCBIfam" id="TIGR00496">
    <property type="entry name" value="frr"/>
    <property type="match status" value="1"/>
</dbReference>
<feature type="domain" description="Ribosome recycling factor" evidence="6">
    <location>
        <begin position="25"/>
        <end position="187"/>
    </location>
</feature>
<dbReference type="HAMAP" id="MF_00040">
    <property type="entry name" value="RRF"/>
    <property type="match status" value="1"/>
</dbReference>
<keyword evidence="4" id="KW-0648">Protein biosynthesis</keyword>
<comment type="subcellular location">
    <subcellularLocation>
        <location evidence="1">Cytoplasm</location>
    </subcellularLocation>
</comment>
<dbReference type="GO" id="GO:0005737">
    <property type="term" value="C:cytoplasm"/>
    <property type="evidence" value="ECO:0007669"/>
    <property type="project" value="UniProtKB-SubCell"/>
</dbReference>
<dbReference type="Pfam" id="PF01765">
    <property type="entry name" value="RRF"/>
    <property type="match status" value="1"/>
</dbReference>
<organism evidence="7">
    <name type="scientific">marine metagenome</name>
    <dbReference type="NCBI Taxonomy" id="408172"/>
    <lineage>
        <taxon>unclassified sequences</taxon>
        <taxon>metagenomes</taxon>
        <taxon>ecological metagenomes</taxon>
    </lineage>
</organism>
<dbReference type="EMBL" id="UINC01001963">
    <property type="protein sequence ID" value="SUZ91286.1"/>
    <property type="molecule type" value="Genomic_DNA"/>
</dbReference>
<feature type="coiled-coil region" evidence="5">
    <location>
        <begin position="136"/>
        <end position="184"/>
    </location>
</feature>